<evidence type="ECO:0000313" key="9">
    <source>
        <dbReference type="Proteomes" id="UP000242715"/>
    </source>
</evidence>
<dbReference type="InterPro" id="IPR017853">
    <property type="entry name" value="GH"/>
</dbReference>
<dbReference type="GO" id="GO:0046373">
    <property type="term" value="P:L-arabinose metabolic process"/>
    <property type="evidence" value="ECO:0007669"/>
    <property type="project" value="InterPro"/>
</dbReference>
<evidence type="ECO:0000259" key="7">
    <source>
        <dbReference type="SMART" id="SM00813"/>
    </source>
</evidence>
<dbReference type="PANTHER" id="PTHR31776:SF13">
    <property type="entry name" value="NON-REDUCING END ALPHA-L-ARABINOFURANOSIDASE"/>
    <property type="match status" value="1"/>
</dbReference>
<dbReference type="Gene3D" id="3.20.20.80">
    <property type="entry name" value="Glycosidases"/>
    <property type="match status" value="1"/>
</dbReference>
<evidence type="ECO:0000256" key="2">
    <source>
        <dbReference type="ARBA" id="ARBA00007186"/>
    </source>
</evidence>
<dbReference type="InterPro" id="IPR010720">
    <property type="entry name" value="Alpha-L-AF_C"/>
</dbReference>
<name>A0A2Z6LWT7_TRISU</name>
<feature type="signal peptide" evidence="6">
    <location>
        <begin position="1"/>
        <end position="23"/>
    </location>
</feature>
<dbReference type="Pfam" id="PF22848">
    <property type="entry name" value="ASD1_dom"/>
    <property type="match status" value="1"/>
</dbReference>
<dbReference type="InterPro" id="IPR051563">
    <property type="entry name" value="Glycosyl_Hydrolase_51"/>
</dbReference>
<evidence type="ECO:0000313" key="8">
    <source>
        <dbReference type="EMBL" id="GAU21783.1"/>
    </source>
</evidence>
<evidence type="ECO:0000256" key="3">
    <source>
        <dbReference type="ARBA" id="ARBA00012670"/>
    </source>
</evidence>
<sequence>MTFEKANCSFLKVYLIIIMSCVALQCNADANQTSTLVIDASDGFRRPIPKSLFGIFFEEINHAGAGGLWAELVNNRGFEAGGTQVPSNIDPWTIFGPESSVLVQTELNSCFERNKVALRIDVLCDNCPPHGVGISNPGFWGMNIVKGKAYKVVFFARSIGPLNMIVSFRKAQNGAILASSNIKGSATEVSEWKMFQTTLVAGQTLRNAFRWKDSVGPWEQRPGHFGDVWNYWTDDGLGFFEGLQLAEDIGAMPVWVFNSGISHTDEINTRVIAPFVQEALDGIEFAIGAPTSRWGSLRASMGHPQPFDLKYVGVGNEDCGKLNYHGNYLAFYNAIRHAYPAIQIISNCDASAIPLNHPADLYDYHTYPFDVQQMFSNAHVFDKTPRNGPKAFVSEYALIGDRQARNGTLFGAVSEAGFLIGLETNSDHVVMACYAPLFVNANDRKYVFISPLKFHLPFLKWSPDAIVFNSNLAYGTPSYWVQYMFRESNGAIFLKSQLHTTNHHSLAASAILWQNPQNNKSYLKIKITPQQSQLQNPGNEMNVIIPPISFTVFDILR</sequence>
<gene>
    <name evidence="8" type="ORF">TSUD_329080</name>
</gene>
<comment type="catalytic activity">
    <reaction evidence="1">
        <text>Hydrolysis of terminal non-reducing alpha-L-arabinofuranoside residues in alpha-L-arabinosides.</text>
        <dbReference type="EC" id="3.2.1.55"/>
    </reaction>
</comment>
<proteinExistence type="inferred from homology"/>
<dbReference type="PANTHER" id="PTHR31776">
    <property type="entry name" value="ALPHA-L-ARABINOFURANOSIDASE 1"/>
    <property type="match status" value="1"/>
</dbReference>
<organism evidence="8 9">
    <name type="scientific">Trifolium subterraneum</name>
    <name type="common">Subterranean clover</name>
    <dbReference type="NCBI Taxonomy" id="3900"/>
    <lineage>
        <taxon>Eukaryota</taxon>
        <taxon>Viridiplantae</taxon>
        <taxon>Streptophyta</taxon>
        <taxon>Embryophyta</taxon>
        <taxon>Tracheophyta</taxon>
        <taxon>Spermatophyta</taxon>
        <taxon>Magnoliopsida</taxon>
        <taxon>eudicotyledons</taxon>
        <taxon>Gunneridae</taxon>
        <taxon>Pentapetalae</taxon>
        <taxon>rosids</taxon>
        <taxon>fabids</taxon>
        <taxon>Fabales</taxon>
        <taxon>Fabaceae</taxon>
        <taxon>Papilionoideae</taxon>
        <taxon>50 kb inversion clade</taxon>
        <taxon>NPAAA clade</taxon>
        <taxon>Hologalegina</taxon>
        <taxon>IRL clade</taxon>
        <taxon>Trifolieae</taxon>
        <taxon>Trifolium</taxon>
    </lineage>
</organism>
<dbReference type="GO" id="GO:0046556">
    <property type="term" value="F:alpha-L-arabinofuranosidase activity"/>
    <property type="evidence" value="ECO:0007669"/>
    <property type="project" value="UniProtKB-EC"/>
</dbReference>
<dbReference type="Pfam" id="PF06964">
    <property type="entry name" value="Alpha-L-AF_C"/>
    <property type="match status" value="1"/>
</dbReference>
<feature type="domain" description="Alpha-L-arabinofuranosidase C-terminal" evidence="7">
    <location>
        <begin position="394"/>
        <end position="549"/>
    </location>
</feature>
<comment type="similarity">
    <text evidence="2">Belongs to the glycosyl hydrolase 51 family.</text>
</comment>
<dbReference type="EMBL" id="DF973237">
    <property type="protein sequence ID" value="GAU21783.1"/>
    <property type="molecule type" value="Genomic_DNA"/>
</dbReference>
<keyword evidence="9" id="KW-1185">Reference proteome</keyword>
<feature type="chain" id="PRO_5016237806" description="non-reducing end alpha-L-arabinofuranosidase" evidence="6">
    <location>
        <begin position="24"/>
        <end position="557"/>
    </location>
</feature>
<protein>
    <recommendedName>
        <fullName evidence="3">non-reducing end alpha-L-arabinofuranosidase</fullName>
        <ecNumber evidence="3">3.2.1.55</ecNumber>
    </recommendedName>
</protein>
<dbReference type="InterPro" id="IPR055235">
    <property type="entry name" value="ASD1_cat"/>
</dbReference>
<evidence type="ECO:0000256" key="4">
    <source>
        <dbReference type="ARBA" id="ARBA00022729"/>
    </source>
</evidence>
<keyword evidence="4 6" id="KW-0732">Signal</keyword>
<dbReference type="AlphaFoldDB" id="A0A2Z6LWT7"/>
<evidence type="ECO:0000256" key="6">
    <source>
        <dbReference type="SAM" id="SignalP"/>
    </source>
</evidence>
<reference evidence="9" key="1">
    <citation type="journal article" date="2017" name="Front. Plant Sci.">
        <title>Climate Clever Clovers: New Paradigm to Reduce the Environmental Footprint of Ruminants by Breeding Low Methanogenic Forages Utilizing Haplotype Variation.</title>
        <authorList>
            <person name="Kaur P."/>
            <person name="Appels R."/>
            <person name="Bayer P.E."/>
            <person name="Keeble-Gagnere G."/>
            <person name="Wang J."/>
            <person name="Hirakawa H."/>
            <person name="Shirasawa K."/>
            <person name="Vercoe P."/>
            <person name="Stefanova K."/>
            <person name="Durmic Z."/>
            <person name="Nichols P."/>
            <person name="Revell C."/>
            <person name="Isobe S.N."/>
            <person name="Edwards D."/>
            <person name="Erskine W."/>
        </authorList>
    </citation>
    <scope>NUCLEOTIDE SEQUENCE [LARGE SCALE GENOMIC DNA]</scope>
    <source>
        <strain evidence="9">cv. Daliak</strain>
    </source>
</reference>
<evidence type="ECO:0000256" key="5">
    <source>
        <dbReference type="ARBA" id="ARBA00022801"/>
    </source>
</evidence>
<dbReference type="EC" id="3.2.1.55" evidence="3"/>
<dbReference type="Proteomes" id="UP000242715">
    <property type="component" value="Unassembled WGS sequence"/>
</dbReference>
<keyword evidence="5" id="KW-0378">Hydrolase</keyword>
<dbReference type="SMART" id="SM00813">
    <property type="entry name" value="Alpha-L-AF_C"/>
    <property type="match status" value="1"/>
</dbReference>
<dbReference type="OrthoDB" id="406864at2759"/>
<evidence type="ECO:0000256" key="1">
    <source>
        <dbReference type="ARBA" id="ARBA00001462"/>
    </source>
</evidence>
<dbReference type="SUPFAM" id="SSF51445">
    <property type="entry name" value="(Trans)glycosidases"/>
    <property type="match status" value="1"/>
</dbReference>
<accession>A0A2Z6LWT7</accession>